<evidence type="ECO:0000256" key="2">
    <source>
        <dbReference type="SAM" id="Phobius"/>
    </source>
</evidence>
<feature type="compositionally biased region" description="Low complexity" evidence="1">
    <location>
        <begin position="1"/>
        <end position="27"/>
    </location>
</feature>
<dbReference type="Proteomes" id="UP001500416">
    <property type="component" value="Unassembled WGS sequence"/>
</dbReference>
<proteinExistence type="predicted"/>
<organism evidence="3 4">
    <name type="scientific">Saccharothrix mutabilis subsp. mutabilis</name>
    <dbReference type="NCBI Taxonomy" id="66855"/>
    <lineage>
        <taxon>Bacteria</taxon>
        <taxon>Bacillati</taxon>
        <taxon>Actinomycetota</taxon>
        <taxon>Actinomycetes</taxon>
        <taxon>Pseudonocardiales</taxon>
        <taxon>Pseudonocardiaceae</taxon>
        <taxon>Saccharothrix</taxon>
    </lineage>
</organism>
<gene>
    <name evidence="3" type="ORF">GCM10010492_50890</name>
</gene>
<dbReference type="RefSeq" id="WP_343936391.1">
    <property type="nucleotide sequence ID" value="NZ_BAAABU010000013.1"/>
</dbReference>
<evidence type="ECO:0000313" key="4">
    <source>
        <dbReference type="Proteomes" id="UP001500416"/>
    </source>
</evidence>
<evidence type="ECO:0000256" key="1">
    <source>
        <dbReference type="SAM" id="MobiDB-lite"/>
    </source>
</evidence>
<feature type="transmembrane region" description="Helical" evidence="2">
    <location>
        <begin position="104"/>
        <end position="125"/>
    </location>
</feature>
<sequence>MDDSGSSSSGSDSSSSHDSGGSSGYDSGRADHDFDRADGYFDQSGQAAGYDPYPPQPHYGYEQPPYGHESYHHGRSHHHSSHHASHHRLSGRGRRGNLAGAPGWVQACVWIGVVFAVGGVGLFFLEVLTAVGSRMDSTGPFGSDPYHSTPSRPDTPDVGPGVTLFFVGFVLVLVGVLGHATSRGR</sequence>
<reference evidence="3 4" key="1">
    <citation type="journal article" date="2019" name="Int. J. Syst. Evol. Microbiol.">
        <title>The Global Catalogue of Microorganisms (GCM) 10K type strain sequencing project: providing services to taxonomists for standard genome sequencing and annotation.</title>
        <authorList>
            <consortium name="The Broad Institute Genomics Platform"/>
            <consortium name="The Broad Institute Genome Sequencing Center for Infectious Disease"/>
            <person name="Wu L."/>
            <person name="Ma J."/>
        </authorList>
    </citation>
    <scope>NUCLEOTIDE SEQUENCE [LARGE SCALE GENOMIC DNA]</scope>
    <source>
        <strain evidence="3 4">JCM 3380</strain>
    </source>
</reference>
<name>A0ABN0UBT7_9PSEU</name>
<keyword evidence="2" id="KW-1133">Transmembrane helix</keyword>
<feature type="compositionally biased region" description="Basic residues" evidence="1">
    <location>
        <begin position="73"/>
        <end position="94"/>
    </location>
</feature>
<keyword evidence="2" id="KW-0812">Transmembrane</keyword>
<feature type="compositionally biased region" description="Basic and acidic residues" evidence="1">
    <location>
        <begin position="28"/>
        <end position="39"/>
    </location>
</feature>
<comment type="caution">
    <text evidence="3">The sequence shown here is derived from an EMBL/GenBank/DDBJ whole genome shotgun (WGS) entry which is preliminary data.</text>
</comment>
<keyword evidence="4" id="KW-1185">Reference proteome</keyword>
<protein>
    <submittedName>
        <fullName evidence="3">Uncharacterized protein</fullName>
    </submittedName>
</protein>
<dbReference type="EMBL" id="BAAABU010000013">
    <property type="protein sequence ID" value="GAA0245343.1"/>
    <property type="molecule type" value="Genomic_DNA"/>
</dbReference>
<feature type="region of interest" description="Disordered" evidence="1">
    <location>
        <begin position="1"/>
        <end position="94"/>
    </location>
</feature>
<keyword evidence="2" id="KW-0472">Membrane</keyword>
<evidence type="ECO:0000313" key="3">
    <source>
        <dbReference type="EMBL" id="GAA0245343.1"/>
    </source>
</evidence>
<feature type="transmembrane region" description="Helical" evidence="2">
    <location>
        <begin position="158"/>
        <end position="180"/>
    </location>
</feature>
<accession>A0ABN0UBT7</accession>